<evidence type="ECO:0000256" key="2">
    <source>
        <dbReference type="ARBA" id="ARBA00022692"/>
    </source>
</evidence>
<feature type="transmembrane region" description="Helical" evidence="5">
    <location>
        <begin position="12"/>
        <end position="32"/>
    </location>
</feature>
<dbReference type="SUPFAM" id="SSF103473">
    <property type="entry name" value="MFS general substrate transporter"/>
    <property type="match status" value="1"/>
</dbReference>
<gene>
    <name evidence="7" type="ORF">F0T03_03350</name>
</gene>
<dbReference type="GO" id="GO:0022857">
    <property type="term" value="F:transmembrane transporter activity"/>
    <property type="evidence" value="ECO:0007669"/>
    <property type="project" value="InterPro"/>
</dbReference>
<feature type="transmembrane region" description="Helical" evidence="5">
    <location>
        <begin position="139"/>
        <end position="161"/>
    </location>
</feature>
<feature type="transmembrane region" description="Helical" evidence="5">
    <location>
        <begin position="337"/>
        <end position="355"/>
    </location>
</feature>
<sequence length="394" mass="43828">MIIKKKQEKQSIILSILFFIHGVTYASLVPWIPDLKERFNLSNYMVGIMVSAIPAGSIIFGLLSKKLINFMGLYWATNITFLLLIIAISTVAFSSSWYEITLLLFLFGVFDSWGDTCINVQAINIQRSYGKSLINRLHGVGSIGTIWGGFVAVMAIGFGFSMGQFNLILFMINLTMFIMYILLFQTTRTVSYIYLHKKPHKEQKIISSETKLYIIALIILVFTCSIEEAASIWGAIYMKDIYNASSIISGVPYLACQICMVIGRIFGDHFTNNWGEMLTLKYGILLSMFGIVLIICVNSSYFTIFGFSLIGLGISVVFPLTISFIGQLPNINATSGITFATWMSRVGLLISPPLIGILADLTSLRTAFIAMLISCILIFLLINILAIKSIRPSS</sequence>
<organism evidence="7 8">
    <name type="scientific">Yersinia canariae</name>
    <dbReference type="NCBI Taxonomy" id="2607663"/>
    <lineage>
        <taxon>Bacteria</taxon>
        <taxon>Pseudomonadati</taxon>
        <taxon>Pseudomonadota</taxon>
        <taxon>Gammaproteobacteria</taxon>
        <taxon>Enterobacterales</taxon>
        <taxon>Yersiniaceae</taxon>
        <taxon>Yersinia</taxon>
    </lineage>
</organism>
<dbReference type="InterPro" id="IPR020846">
    <property type="entry name" value="MFS_dom"/>
</dbReference>
<feature type="transmembrane region" description="Helical" evidence="5">
    <location>
        <begin position="301"/>
        <end position="325"/>
    </location>
</feature>
<dbReference type="CDD" id="cd17393">
    <property type="entry name" value="MFS_MosC_like"/>
    <property type="match status" value="1"/>
</dbReference>
<dbReference type="PANTHER" id="PTHR23514:SF13">
    <property type="entry name" value="INNER MEMBRANE PROTEIN YBJJ"/>
    <property type="match status" value="1"/>
</dbReference>
<feature type="transmembrane region" description="Helical" evidence="5">
    <location>
        <begin position="100"/>
        <end position="118"/>
    </location>
</feature>
<dbReference type="Proteomes" id="UP000464402">
    <property type="component" value="Chromosome"/>
</dbReference>
<evidence type="ECO:0000313" key="8">
    <source>
        <dbReference type="Proteomes" id="UP000464402"/>
    </source>
</evidence>
<dbReference type="InterPro" id="IPR036259">
    <property type="entry name" value="MFS_trans_sf"/>
</dbReference>
<accession>A0A857EUZ5</accession>
<evidence type="ECO:0000256" key="1">
    <source>
        <dbReference type="ARBA" id="ARBA00004141"/>
    </source>
</evidence>
<evidence type="ECO:0000259" key="6">
    <source>
        <dbReference type="PROSITE" id="PS50850"/>
    </source>
</evidence>
<keyword evidence="8" id="KW-1185">Reference proteome</keyword>
<dbReference type="InterPro" id="IPR051788">
    <property type="entry name" value="MFS_Transporter"/>
</dbReference>
<evidence type="ECO:0000256" key="5">
    <source>
        <dbReference type="SAM" id="Phobius"/>
    </source>
</evidence>
<keyword evidence="2 5" id="KW-0812">Transmembrane</keyword>
<feature type="transmembrane region" description="Helical" evidence="5">
    <location>
        <begin position="242"/>
        <end position="266"/>
    </location>
</feature>
<protein>
    <submittedName>
        <fullName evidence="7">MFS transporter</fullName>
    </submittedName>
</protein>
<keyword evidence="3 5" id="KW-1133">Transmembrane helix</keyword>
<dbReference type="Pfam" id="PF07690">
    <property type="entry name" value="MFS_1"/>
    <property type="match status" value="1"/>
</dbReference>
<feature type="domain" description="Major facilitator superfamily (MFS) profile" evidence="6">
    <location>
        <begin position="213"/>
        <end position="394"/>
    </location>
</feature>
<feature type="transmembrane region" description="Helical" evidence="5">
    <location>
        <begin position="75"/>
        <end position="94"/>
    </location>
</feature>
<proteinExistence type="predicted"/>
<feature type="transmembrane region" description="Helical" evidence="5">
    <location>
        <begin position="212"/>
        <end position="236"/>
    </location>
</feature>
<name>A0A857EUZ5_9GAMM</name>
<dbReference type="RefSeq" id="WP_145562098.1">
    <property type="nucleotide sequence ID" value="NZ_CABHYN010000005.1"/>
</dbReference>
<dbReference type="PANTHER" id="PTHR23514">
    <property type="entry name" value="BYPASS OF STOP CODON PROTEIN 6"/>
    <property type="match status" value="1"/>
</dbReference>
<feature type="transmembrane region" description="Helical" evidence="5">
    <location>
        <begin position="167"/>
        <end position="191"/>
    </location>
</feature>
<dbReference type="EMBL" id="CP043727">
    <property type="protein sequence ID" value="QHB31313.1"/>
    <property type="molecule type" value="Genomic_DNA"/>
</dbReference>
<dbReference type="InterPro" id="IPR011701">
    <property type="entry name" value="MFS"/>
</dbReference>
<dbReference type="Gene3D" id="1.20.1250.20">
    <property type="entry name" value="MFS general substrate transporter like domains"/>
    <property type="match status" value="1"/>
</dbReference>
<comment type="subcellular location">
    <subcellularLocation>
        <location evidence="1">Membrane</location>
        <topology evidence="1">Multi-pass membrane protein</topology>
    </subcellularLocation>
</comment>
<reference evidence="8" key="1">
    <citation type="submission" date="2019-09" db="EMBL/GenBank/DDBJ databases">
        <title>Yersinia canariae sp. nov., isolated from a human yersiniosis case.</title>
        <authorList>
            <person name="Nguyen S.V."/>
            <person name="Greig D."/>
            <person name="Hurley D."/>
            <person name="Cao Y."/>
            <person name="McCabe E."/>
            <person name="Mitchell M."/>
            <person name="Jenkins C."/>
            <person name="Fanning S."/>
        </authorList>
    </citation>
    <scope>NUCLEOTIDE SEQUENCE [LARGE SCALE GENOMIC DNA]</scope>
    <source>
        <strain evidence="8">NCTC 14382</strain>
    </source>
</reference>
<dbReference type="PROSITE" id="PS50850">
    <property type="entry name" value="MFS"/>
    <property type="match status" value="1"/>
</dbReference>
<evidence type="ECO:0000313" key="7">
    <source>
        <dbReference type="EMBL" id="QHB31313.1"/>
    </source>
</evidence>
<evidence type="ECO:0000256" key="3">
    <source>
        <dbReference type="ARBA" id="ARBA00022989"/>
    </source>
</evidence>
<dbReference type="GO" id="GO:0016020">
    <property type="term" value="C:membrane"/>
    <property type="evidence" value="ECO:0007669"/>
    <property type="project" value="UniProtKB-SubCell"/>
</dbReference>
<dbReference type="KEGG" id="yca:F0T03_03350"/>
<feature type="transmembrane region" description="Helical" evidence="5">
    <location>
        <begin position="367"/>
        <end position="387"/>
    </location>
</feature>
<feature type="transmembrane region" description="Helical" evidence="5">
    <location>
        <begin position="44"/>
        <end position="63"/>
    </location>
</feature>
<evidence type="ECO:0000256" key="4">
    <source>
        <dbReference type="ARBA" id="ARBA00023136"/>
    </source>
</evidence>
<dbReference type="AlphaFoldDB" id="A0A857EUZ5"/>
<feature type="transmembrane region" description="Helical" evidence="5">
    <location>
        <begin position="278"/>
        <end position="295"/>
    </location>
</feature>
<keyword evidence="4 5" id="KW-0472">Membrane</keyword>